<name>A0A5C5UEN4_9CORY</name>
<dbReference type="EMBL" id="VOHM01000016">
    <property type="protein sequence ID" value="TWT24536.1"/>
    <property type="molecule type" value="Genomic_DNA"/>
</dbReference>
<proteinExistence type="predicted"/>
<gene>
    <name evidence="3" type="ORF">FRX94_08165</name>
</gene>
<accession>A0A5C5UEN4</accession>
<evidence type="ECO:0000256" key="1">
    <source>
        <dbReference type="SAM" id="MobiDB-lite"/>
    </source>
</evidence>
<protein>
    <submittedName>
        <fullName evidence="3">Uncharacterized protein</fullName>
    </submittedName>
</protein>
<reference evidence="3 4" key="1">
    <citation type="submission" date="2019-08" db="EMBL/GenBank/DDBJ databases">
        <authorList>
            <person name="Lei W."/>
        </authorList>
    </citation>
    <scope>NUCLEOTIDE SEQUENCE [LARGE SCALE GENOMIC DNA]</scope>
    <source>
        <strain evidence="3 4">CCUG 58627</strain>
    </source>
</reference>
<evidence type="ECO:0000256" key="2">
    <source>
        <dbReference type="SAM" id="Phobius"/>
    </source>
</evidence>
<comment type="caution">
    <text evidence="3">The sequence shown here is derived from an EMBL/GenBank/DDBJ whole genome shotgun (WGS) entry which is preliminary data.</text>
</comment>
<keyword evidence="4" id="KW-1185">Reference proteome</keyword>
<evidence type="ECO:0000313" key="3">
    <source>
        <dbReference type="EMBL" id="TWT24536.1"/>
    </source>
</evidence>
<sequence>MTEQPFGGQSPFQQPQQAWQQPVPAMANTDVERLEQANVQQGQKQLNRAGVLVLSISTAVLVILVVLGLMIWFWGSGEALRLFDDPALNEYLNSRQ</sequence>
<evidence type="ECO:0000313" key="4">
    <source>
        <dbReference type="Proteomes" id="UP000320791"/>
    </source>
</evidence>
<keyword evidence="2" id="KW-1133">Transmembrane helix</keyword>
<dbReference type="AlphaFoldDB" id="A0A5C5UEN4"/>
<organism evidence="3 4">
    <name type="scientific">Corynebacterium canis</name>
    <dbReference type="NCBI Taxonomy" id="679663"/>
    <lineage>
        <taxon>Bacteria</taxon>
        <taxon>Bacillati</taxon>
        <taxon>Actinomycetota</taxon>
        <taxon>Actinomycetes</taxon>
        <taxon>Mycobacteriales</taxon>
        <taxon>Corynebacteriaceae</taxon>
        <taxon>Corynebacterium</taxon>
    </lineage>
</organism>
<dbReference type="RefSeq" id="WP_146324635.1">
    <property type="nucleotide sequence ID" value="NZ_BAABLR010000070.1"/>
</dbReference>
<feature type="region of interest" description="Disordered" evidence="1">
    <location>
        <begin position="1"/>
        <end position="23"/>
    </location>
</feature>
<dbReference type="OrthoDB" id="9975995at2"/>
<dbReference type="Proteomes" id="UP000320791">
    <property type="component" value="Unassembled WGS sequence"/>
</dbReference>
<keyword evidence="2" id="KW-0472">Membrane</keyword>
<feature type="transmembrane region" description="Helical" evidence="2">
    <location>
        <begin position="51"/>
        <end position="74"/>
    </location>
</feature>
<keyword evidence="2" id="KW-0812">Transmembrane</keyword>